<evidence type="ECO:0000256" key="12">
    <source>
        <dbReference type="PROSITE-ProRule" id="PRU00708"/>
    </source>
</evidence>
<feature type="compositionally biased region" description="Low complexity" evidence="13">
    <location>
        <begin position="1"/>
        <end position="19"/>
    </location>
</feature>
<dbReference type="AlphaFoldDB" id="A0A1E5VE58"/>
<evidence type="ECO:0000313" key="15">
    <source>
        <dbReference type="Proteomes" id="UP000095767"/>
    </source>
</evidence>
<feature type="repeat" description="PPR" evidence="12">
    <location>
        <begin position="556"/>
        <end position="590"/>
    </location>
</feature>
<dbReference type="InterPro" id="IPR020583">
    <property type="entry name" value="Inositol_monoP_metal-BS"/>
</dbReference>
<feature type="binding site" evidence="11">
    <location>
        <position position="195"/>
    </location>
    <ligand>
        <name>Mg(2+)</name>
        <dbReference type="ChEBI" id="CHEBI:18420"/>
        <label>1</label>
        <note>catalytic</note>
    </ligand>
</feature>
<dbReference type="Gene3D" id="3.40.190.80">
    <property type="match status" value="1"/>
</dbReference>
<comment type="similarity">
    <text evidence="4">Belongs to the inositol monophosphatase superfamily.</text>
</comment>
<dbReference type="EC" id="3.1.3.25" evidence="5"/>
<evidence type="ECO:0000256" key="11">
    <source>
        <dbReference type="PIRSR" id="PIRSR600760-2"/>
    </source>
</evidence>
<dbReference type="InterPro" id="IPR002885">
    <property type="entry name" value="PPR_rpt"/>
</dbReference>
<dbReference type="Pfam" id="PF00459">
    <property type="entry name" value="Inositol_P"/>
    <property type="match status" value="1"/>
</dbReference>
<dbReference type="GO" id="GO:0046872">
    <property type="term" value="F:metal ion binding"/>
    <property type="evidence" value="ECO:0007669"/>
    <property type="project" value="UniProtKB-KW"/>
</dbReference>
<evidence type="ECO:0000256" key="2">
    <source>
        <dbReference type="ARBA" id="ARBA00005152"/>
    </source>
</evidence>
<comment type="similarity">
    <text evidence="3">Belongs to the PPR family. P subfamily.</text>
</comment>
<organism evidence="14 15">
    <name type="scientific">Dichanthelium oligosanthes</name>
    <dbReference type="NCBI Taxonomy" id="888268"/>
    <lineage>
        <taxon>Eukaryota</taxon>
        <taxon>Viridiplantae</taxon>
        <taxon>Streptophyta</taxon>
        <taxon>Embryophyta</taxon>
        <taxon>Tracheophyta</taxon>
        <taxon>Spermatophyta</taxon>
        <taxon>Magnoliopsida</taxon>
        <taxon>Liliopsida</taxon>
        <taxon>Poales</taxon>
        <taxon>Poaceae</taxon>
        <taxon>PACMAD clade</taxon>
        <taxon>Panicoideae</taxon>
        <taxon>Panicodae</taxon>
        <taxon>Paniceae</taxon>
        <taxon>Dichantheliinae</taxon>
        <taxon>Dichanthelium</taxon>
    </lineage>
</organism>
<dbReference type="PROSITE" id="PS00629">
    <property type="entry name" value="IMP_1"/>
    <property type="match status" value="1"/>
</dbReference>
<evidence type="ECO:0000256" key="13">
    <source>
        <dbReference type="SAM" id="MobiDB-lite"/>
    </source>
</evidence>
<dbReference type="InterPro" id="IPR000760">
    <property type="entry name" value="Inositol_monophosphatase-like"/>
</dbReference>
<evidence type="ECO:0000256" key="9">
    <source>
        <dbReference type="ARBA" id="ARBA00022842"/>
    </source>
</evidence>
<name>A0A1E5VE58_9POAL</name>
<sequence>MARYLLAPTSTSSSSALLPKDAAKNSPPSRTLRLGALGSRSGKARPVMAVASEQAAPAARYPKVAAATTGPIPAAELLGVIEAAAKAGADVSFGSLCCLMFLFPQFSSFGLYVEGRHSQLDAGNGAMVIMEAVNKPRNIHYKGLADLVTDTDKLSESVILEVVTKNFKDHLILGEEGGLIGDALSEYLWCIDPLDGTTNFAHGYPSFSVSIGVLFRGKPAASTVVEFCGGPMCWSTRTISASSGGGAYCNGQKLHVSQTDKVEQSLLVTGFGYEHDDAWTTNINLFKEFTDISRGVRRLGSAAADMSHVGLGITEAYWEYRLKPWDMAAGVLIVEEAGGVVTRMDGGAFTVFDRSVLVSNGAVHGQLLDRIGPPTEDLKKKGIDFSLWFKPDKLRVEASAYYLIARPRWKLCACRNVLQEAASHDAKVNSYSHSERKNRKKEGAYIDKDGIARTFDRKKISRKRGGAMKGRGWKYGSGFVDGVFPVLSPMAQDILEFVQKGIDVTKIWESLDNIPPAHDLWDDIVNVAVQLRLNRQWEPIITVCEWILYRSSFRPDIICYNLLIDAYGRKRELGKAESIYMALLEAHCVPTEDTYALLLRAYCNAGQLHRAEGVISEMQENGIPPSATVYNAYLDGLLKARCTEKAVEVYQRMKKERCRTNTETYTLMINVYGKAKQPMSSLKVFNEMKAIGCKPNICTYTALVNAFAREGLCEKAEEVFEEMQQAGHEPDVYAYNALMEAYRCEEVMAQLHKSGLQPDTFALNAMLNAYGRAGRLDDMERLLAAMEKRGAGAAPDIGTYNVLVNVYGRAGYLDRMEAAFGAVAARGLAADVVTWTSRIGAYARKKEYARCLEIFEEMVDAGCYPDAGTAKVLLAACSNERQVEQVTAIVRSMHKDAKTLFTL</sequence>
<dbReference type="GO" id="GO:0008934">
    <property type="term" value="F:inositol monophosphate 1-phosphatase activity"/>
    <property type="evidence" value="ECO:0007669"/>
    <property type="project" value="InterPro"/>
</dbReference>
<evidence type="ECO:0000256" key="5">
    <source>
        <dbReference type="ARBA" id="ARBA00013106"/>
    </source>
</evidence>
<dbReference type="InterPro" id="IPR020550">
    <property type="entry name" value="Inositol_monophosphatase_CS"/>
</dbReference>
<dbReference type="Proteomes" id="UP000095767">
    <property type="component" value="Unassembled WGS sequence"/>
</dbReference>
<dbReference type="Pfam" id="PF13041">
    <property type="entry name" value="PPR_2"/>
    <property type="match status" value="4"/>
</dbReference>
<dbReference type="InterPro" id="IPR033942">
    <property type="entry name" value="IMPase"/>
</dbReference>
<dbReference type="SUPFAM" id="SSF56655">
    <property type="entry name" value="Carbohydrate phosphatase"/>
    <property type="match status" value="1"/>
</dbReference>
<evidence type="ECO:0000256" key="7">
    <source>
        <dbReference type="ARBA" id="ARBA00022737"/>
    </source>
</evidence>
<feature type="binding site" evidence="11">
    <location>
        <position position="326"/>
    </location>
    <ligand>
        <name>Mg(2+)</name>
        <dbReference type="ChEBI" id="CHEBI:18420"/>
        <label>1</label>
        <note>catalytic</note>
    </ligand>
</feature>
<keyword evidence="7" id="KW-0677">Repeat</keyword>
<accession>A0A1E5VE58</accession>
<dbReference type="Pfam" id="PF13812">
    <property type="entry name" value="PPR_3"/>
    <property type="match status" value="1"/>
</dbReference>
<evidence type="ECO:0000256" key="3">
    <source>
        <dbReference type="ARBA" id="ARBA00007626"/>
    </source>
</evidence>
<dbReference type="PROSITE" id="PS00630">
    <property type="entry name" value="IMP_2"/>
    <property type="match status" value="1"/>
</dbReference>
<evidence type="ECO:0000256" key="1">
    <source>
        <dbReference type="ARBA" id="ARBA00001946"/>
    </source>
</evidence>
<feature type="repeat" description="PPR" evidence="12">
    <location>
        <begin position="591"/>
        <end position="625"/>
    </location>
</feature>
<dbReference type="FunFam" id="3.30.540.10:FF:000003">
    <property type="entry name" value="Inositol-1-monophosphatase"/>
    <property type="match status" value="1"/>
</dbReference>
<feature type="binding site" evidence="11">
    <location>
        <position position="194"/>
    </location>
    <ligand>
        <name>Mg(2+)</name>
        <dbReference type="ChEBI" id="CHEBI:18420"/>
        <label>1</label>
        <note>catalytic</note>
    </ligand>
</feature>
<feature type="repeat" description="PPR" evidence="12">
    <location>
        <begin position="759"/>
        <end position="793"/>
    </location>
</feature>
<gene>
    <name evidence="14" type="ORF">BAE44_0015583</name>
</gene>
<keyword evidence="9 11" id="KW-0460">Magnesium</keyword>
<reference evidence="14 15" key="1">
    <citation type="submission" date="2016-09" db="EMBL/GenBank/DDBJ databases">
        <title>The draft genome of Dichanthelium oligosanthes: A C3 panicoid grass species.</title>
        <authorList>
            <person name="Studer A.J."/>
            <person name="Schnable J.C."/>
            <person name="Brutnell T.P."/>
        </authorList>
    </citation>
    <scope>NUCLEOTIDE SEQUENCE [LARGE SCALE GENOMIC DNA]</scope>
    <source>
        <strain evidence="15">cv. Kellogg 1175</strain>
        <tissue evidence="14">Leaf</tissue>
    </source>
</reference>
<keyword evidence="10" id="KW-0809">Transit peptide</keyword>
<comment type="cofactor">
    <cofactor evidence="1 11">
        <name>Mg(2+)</name>
        <dbReference type="ChEBI" id="CHEBI:18420"/>
    </cofactor>
</comment>
<feature type="repeat" description="PPR" evidence="12">
    <location>
        <begin position="626"/>
        <end position="660"/>
    </location>
</feature>
<comment type="caution">
    <text evidence="14">The sequence shown here is derived from an EMBL/GenBank/DDBJ whole genome shotgun (WGS) entry which is preliminary data.</text>
</comment>
<keyword evidence="15" id="KW-1185">Reference proteome</keyword>
<dbReference type="NCBIfam" id="TIGR00756">
    <property type="entry name" value="PPR"/>
    <property type="match status" value="7"/>
</dbReference>
<evidence type="ECO:0000256" key="4">
    <source>
        <dbReference type="ARBA" id="ARBA00009759"/>
    </source>
</evidence>
<feature type="binding site" evidence="11">
    <location>
        <position position="175"/>
    </location>
    <ligand>
        <name>Mg(2+)</name>
        <dbReference type="ChEBI" id="CHEBI:18420"/>
        <label>1</label>
        <note>catalytic</note>
    </ligand>
</feature>
<dbReference type="Gene3D" id="1.25.40.10">
    <property type="entry name" value="Tetratricopeptide repeat domain"/>
    <property type="match status" value="3"/>
</dbReference>
<dbReference type="FunFam" id="3.40.190.80:FF:000002">
    <property type="entry name" value="Inositol-1-monophosphatase"/>
    <property type="match status" value="1"/>
</dbReference>
<dbReference type="OrthoDB" id="185373at2759"/>
<evidence type="ECO:0000256" key="6">
    <source>
        <dbReference type="ARBA" id="ARBA00022723"/>
    </source>
</evidence>
<feature type="binding site" evidence="11">
    <location>
        <position position="192"/>
    </location>
    <ligand>
        <name>Mg(2+)</name>
        <dbReference type="ChEBI" id="CHEBI:18420"/>
        <label>1</label>
        <note>catalytic</note>
    </ligand>
</feature>
<comment type="pathway">
    <text evidence="2">Polyol metabolism; myo-inositol biosynthesis; myo-inositol from D-glucose 6-phosphate: step 2/2.</text>
</comment>
<dbReference type="PANTHER" id="PTHR47447:SF17">
    <property type="entry name" value="OS12G0638900 PROTEIN"/>
    <property type="match status" value="1"/>
</dbReference>
<keyword evidence="8" id="KW-0378">Hydrolase</keyword>
<feature type="region of interest" description="Disordered" evidence="13">
    <location>
        <begin position="1"/>
        <end position="40"/>
    </location>
</feature>
<dbReference type="CDD" id="cd01639">
    <property type="entry name" value="IMPase"/>
    <property type="match status" value="1"/>
</dbReference>
<protein>
    <recommendedName>
        <fullName evidence="5">inositol-phosphate phosphatase</fullName>
        <ecNumber evidence="5">3.1.3.25</ecNumber>
    </recommendedName>
</protein>
<dbReference type="Gene3D" id="3.30.540.10">
    <property type="entry name" value="Fructose-1,6-Bisphosphatase, subunit A, domain 1"/>
    <property type="match status" value="1"/>
</dbReference>
<feature type="repeat" description="PPR" evidence="12">
    <location>
        <begin position="661"/>
        <end position="695"/>
    </location>
</feature>
<feature type="repeat" description="PPR" evidence="12">
    <location>
        <begin position="696"/>
        <end position="730"/>
    </location>
</feature>
<dbReference type="EMBL" id="LWDX02042634">
    <property type="protein sequence ID" value="OEL23401.1"/>
    <property type="molecule type" value="Genomic_DNA"/>
</dbReference>
<evidence type="ECO:0000313" key="14">
    <source>
        <dbReference type="EMBL" id="OEL23401.1"/>
    </source>
</evidence>
<dbReference type="PANTHER" id="PTHR47447">
    <property type="entry name" value="OS03G0856100 PROTEIN"/>
    <property type="match status" value="1"/>
</dbReference>
<evidence type="ECO:0000256" key="10">
    <source>
        <dbReference type="ARBA" id="ARBA00022946"/>
    </source>
</evidence>
<dbReference type="InterPro" id="IPR011990">
    <property type="entry name" value="TPR-like_helical_dom_sf"/>
</dbReference>
<dbReference type="PRINTS" id="PR00377">
    <property type="entry name" value="IMPHPHTASES"/>
</dbReference>
<keyword evidence="6 11" id="KW-0479">Metal-binding</keyword>
<dbReference type="STRING" id="888268.A0A1E5VE58"/>
<feature type="repeat" description="PPR" evidence="12">
    <location>
        <begin position="831"/>
        <end position="865"/>
    </location>
</feature>
<proteinExistence type="inferred from homology"/>
<evidence type="ECO:0000256" key="8">
    <source>
        <dbReference type="ARBA" id="ARBA00022801"/>
    </source>
</evidence>
<dbReference type="GO" id="GO:0046854">
    <property type="term" value="P:phosphatidylinositol phosphate biosynthetic process"/>
    <property type="evidence" value="ECO:0007669"/>
    <property type="project" value="InterPro"/>
</dbReference>
<feature type="repeat" description="PPR" evidence="12">
    <location>
        <begin position="796"/>
        <end position="830"/>
    </location>
</feature>
<dbReference type="PROSITE" id="PS51375">
    <property type="entry name" value="PPR"/>
    <property type="match status" value="8"/>
</dbReference>